<reference evidence="1" key="1">
    <citation type="journal article" date="2023" name="bioRxiv">
        <title>Improved chromosome-level genome assembly for marigold (Tagetes erecta).</title>
        <authorList>
            <person name="Jiang F."/>
            <person name="Yuan L."/>
            <person name="Wang S."/>
            <person name="Wang H."/>
            <person name="Xu D."/>
            <person name="Wang A."/>
            <person name="Fan W."/>
        </authorList>
    </citation>
    <scope>NUCLEOTIDE SEQUENCE</scope>
    <source>
        <strain evidence="1">WSJ</strain>
        <tissue evidence="1">Leaf</tissue>
    </source>
</reference>
<dbReference type="AlphaFoldDB" id="A0AAD8NXS2"/>
<dbReference type="EMBL" id="JAUHHV010000002">
    <property type="protein sequence ID" value="KAK1431955.1"/>
    <property type="molecule type" value="Genomic_DNA"/>
</dbReference>
<keyword evidence="2" id="KW-1185">Reference proteome</keyword>
<comment type="caution">
    <text evidence="1">The sequence shown here is derived from an EMBL/GenBank/DDBJ whole genome shotgun (WGS) entry which is preliminary data.</text>
</comment>
<sequence>MGRNASFLKLKETSSSFHASFKLFRSLTIRFLRSLGRIKVAKKRARTYLLFVTFYYIHKVFEVELSMDTHLEMKILEDYP</sequence>
<proteinExistence type="predicted"/>
<evidence type="ECO:0000313" key="1">
    <source>
        <dbReference type="EMBL" id="KAK1431955.1"/>
    </source>
</evidence>
<name>A0AAD8NXS2_TARER</name>
<protein>
    <submittedName>
        <fullName evidence="1">Uncharacterized protein</fullName>
    </submittedName>
</protein>
<dbReference type="Proteomes" id="UP001229421">
    <property type="component" value="Unassembled WGS sequence"/>
</dbReference>
<gene>
    <name evidence="1" type="ORF">QVD17_08780</name>
</gene>
<organism evidence="1 2">
    <name type="scientific">Tagetes erecta</name>
    <name type="common">African marigold</name>
    <dbReference type="NCBI Taxonomy" id="13708"/>
    <lineage>
        <taxon>Eukaryota</taxon>
        <taxon>Viridiplantae</taxon>
        <taxon>Streptophyta</taxon>
        <taxon>Embryophyta</taxon>
        <taxon>Tracheophyta</taxon>
        <taxon>Spermatophyta</taxon>
        <taxon>Magnoliopsida</taxon>
        <taxon>eudicotyledons</taxon>
        <taxon>Gunneridae</taxon>
        <taxon>Pentapetalae</taxon>
        <taxon>asterids</taxon>
        <taxon>campanulids</taxon>
        <taxon>Asterales</taxon>
        <taxon>Asteraceae</taxon>
        <taxon>Asteroideae</taxon>
        <taxon>Heliantheae alliance</taxon>
        <taxon>Tageteae</taxon>
        <taxon>Tagetes</taxon>
    </lineage>
</organism>
<evidence type="ECO:0000313" key="2">
    <source>
        <dbReference type="Proteomes" id="UP001229421"/>
    </source>
</evidence>
<accession>A0AAD8NXS2</accession>